<dbReference type="Pfam" id="PF11969">
    <property type="entry name" value="DcpS_C"/>
    <property type="match status" value="1"/>
</dbReference>
<evidence type="ECO:0008006" key="3">
    <source>
        <dbReference type="Google" id="ProtNLM"/>
    </source>
</evidence>
<proteinExistence type="predicted"/>
<organism evidence="1 2">
    <name type="scientific">Candidatus Gottesmanbacteria bacterium RIFCSPHIGHO2_01_FULL_47_48</name>
    <dbReference type="NCBI Taxonomy" id="1798381"/>
    <lineage>
        <taxon>Bacteria</taxon>
        <taxon>Candidatus Gottesmaniibacteriota</taxon>
    </lineage>
</organism>
<comment type="caution">
    <text evidence="1">The sequence shown here is derived from an EMBL/GenBank/DDBJ whole genome shotgun (WGS) entry which is preliminary data.</text>
</comment>
<dbReference type="InterPro" id="IPR036265">
    <property type="entry name" value="HIT-like_sf"/>
</dbReference>
<dbReference type="EMBL" id="MFJK01000006">
    <property type="protein sequence ID" value="OGG19594.1"/>
    <property type="molecule type" value="Genomic_DNA"/>
</dbReference>
<reference evidence="1 2" key="1">
    <citation type="journal article" date="2016" name="Nat. Commun.">
        <title>Thousands of microbial genomes shed light on interconnected biogeochemical processes in an aquifer system.</title>
        <authorList>
            <person name="Anantharaman K."/>
            <person name="Brown C.T."/>
            <person name="Hug L.A."/>
            <person name="Sharon I."/>
            <person name="Castelle C.J."/>
            <person name="Probst A.J."/>
            <person name="Thomas B.C."/>
            <person name="Singh A."/>
            <person name="Wilkins M.J."/>
            <person name="Karaoz U."/>
            <person name="Brodie E.L."/>
            <person name="Williams K.H."/>
            <person name="Hubbard S.S."/>
            <person name="Banfield J.F."/>
        </authorList>
    </citation>
    <scope>NUCLEOTIDE SEQUENCE [LARGE SCALE GENOMIC DNA]</scope>
</reference>
<dbReference type="AlphaFoldDB" id="A0A1F6A526"/>
<protein>
    <recommendedName>
        <fullName evidence="3">HIT domain-containing protein</fullName>
    </recommendedName>
</protein>
<evidence type="ECO:0000313" key="1">
    <source>
        <dbReference type="EMBL" id="OGG19594.1"/>
    </source>
</evidence>
<evidence type="ECO:0000313" key="2">
    <source>
        <dbReference type="Proteomes" id="UP000177871"/>
    </source>
</evidence>
<gene>
    <name evidence="1" type="ORF">A2721_02885</name>
</gene>
<sequence>MSDENPLVDPRYAKSPNYAAALEASSRKNVCPLCTLEWHTNPILKEQDDWLITRTTQPYKDIQGHDAEHHFLLIPRRHIEQLTELVVVDWVALTSLIKWSLTEFSIPGGGIAMRFGPTSYTGATVKHLHIHLIVPNTENGQAVPINFPFG</sequence>
<dbReference type="Gene3D" id="3.30.428.10">
    <property type="entry name" value="HIT-like"/>
    <property type="match status" value="1"/>
</dbReference>
<dbReference type="SUPFAM" id="SSF54197">
    <property type="entry name" value="HIT-like"/>
    <property type="match status" value="1"/>
</dbReference>
<dbReference type="Proteomes" id="UP000177871">
    <property type="component" value="Unassembled WGS sequence"/>
</dbReference>
<name>A0A1F6A526_9BACT</name>
<accession>A0A1F6A526</accession>